<reference evidence="2 3" key="1">
    <citation type="submission" date="2021-09" db="EMBL/GenBank/DDBJ databases">
        <title>Whole genome sequence of Nocardioides sp. GBK3QG-3.</title>
        <authorList>
            <person name="Tuo L."/>
        </authorList>
    </citation>
    <scope>NUCLEOTIDE SEQUENCE [LARGE SCALE GENOMIC DNA]</scope>
    <source>
        <strain evidence="2 3">GBK3QG-3</strain>
    </source>
</reference>
<gene>
    <name evidence="2" type="ORF">K8U61_23450</name>
</gene>
<dbReference type="RefSeq" id="WP_224125437.1">
    <property type="nucleotide sequence ID" value="NZ_JAIQZJ010000024.1"/>
</dbReference>
<feature type="region of interest" description="Disordered" evidence="1">
    <location>
        <begin position="1"/>
        <end position="20"/>
    </location>
</feature>
<comment type="caution">
    <text evidence="2">The sequence shown here is derived from an EMBL/GenBank/DDBJ whole genome shotgun (WGS) entry which is preliminary data.</text>
</comment>
<dbReference type="EMBL" id="JAIQZJ010000024">
    <property type="protein sequence ID" value="MBZ5741139.1"/>
    <property type="molecule type" value="Genomic_DNA"/>
</dbReference>
<organism evidence="2 3">
    <name type="scientific">Nocardioides mangrovi</name>
    <dbReference type="NCBI Taxonomy" id="2874580"/>
    <lineage>
        <taxon>Bacteria</taxon>
        <taxon>Bacillati</taxon>
        <taxon>Actinomycetota</taxon>
        <taxon>Actinomycetes</taxon>
        <taxon>Propionibacteriales</taxon>
        <taxon>Nocardioidaceae</taxon>
        <taxon>Nocardioides</taxon>
    </lineage>
</organism>
<name>A0ABS7UJD7_9ACTN</name>
<evidence type="ECO:0000256" key="1">
    <source>
        <dbReference type="SAM" id="MobiDB-lite"/>
    </source>
</evidence>
<keyword evidence="3" id="KW-1185">Reference proteome</keyword>
<sequence length="90" mass="9886">MPGLGKPAEPLGDANGTRPTAWIGDRQLSCLVCDGRLFAYRQVLLNTAGMTYVGLDWLNRAAVGVVCRECGFVHEFMGDRVTWRPEESAD</sequence>
<evidence type="ECO:0008006" key="4">
    <source>
        <dbReference type="Google" id="ProtNLM"/>
    </source>
</evidence>
<dbReference type="Proteomes" id="UP000780875">
    <property type="component" value="Unassembled WGS sequence"/>
</dbReference>
<evidence type="ECO:0000313" key="3">
    <source>
        <dbReference type="Proteomes" id="UP000780875"/>
    </source>
</evidence>
<accession>A0ABS7UJD7</accession>
<protein>
    <recommendedName>
        <fullName evidence="4">DNA-binding protein</fullName>
    </recommendedName>
</protein>
<proteinExistence type="predicted"/>
<evidence type="ECO:0000313" key="2">
    <source>
        <dbReference type="EMBL" id="MBZ5741139.1"/>
    </source>
</evidence>